<evidence type="ECO:0000256" key="1">
    <source>
        <dbReference type="ARBA" id="ARBA00004141"/>
    </source>
</evidence>
<feature type="transmembrane region" description="Helical" evidence="7">
    <location>
        <begin position="110"/>
        <end position="133"/>
    </location>
</feature>
<sequence length="478" mass="54562">MKKSELTFAALLVPLDFIMLLLAAVSAYQIRFANIAADIRPIIFSLPFEDYLRIIVLVALFWIVIFAFAGLYAVRGFGKISSEAYRVVLACSTGLVAVIIYMFFQRTLFSSRFIILAAWLLAIGYVVIARVLVRWLQRNLYARGIGTHKAVLIGEEEASNRLAALIRQSKKLGIEVTRRFKDMDERNFRELRELARHRNIDELIVADPDMTKAQMLDLYDIADEYHLTFKYAADLLGTKVLQTEVMEVGGIPVIEVKKTPLDGWGKIVKRLFDIVVSMLLVALFSPVLLVTALAIKLDSHGQILYLDYRTGQYGNRFIFYKFRSMLAHLCDGEGPSATEAGNELLQKLSADAQVNTRVQEPLHKIKDDPRLTRVGKFIRRWSIDELPQIFNVLKGDISLVGPRPHMTLETARYERRHKKVLTIKPGLTGLAQISGRSDLSFEEEVKLDTYYIENWSFWHDVAILFRTPFAVLKKRKAE</sequence>
<dbReference type="PANTHER" id="PTHR30576">
    <property type="entry name" value="COLANIC BIOSYNTHESIS UDP-GLUCOSE LIPID CARRIER TRANSFERASE"/>
    <property type="match status" value="1"/>
</dbReference>
<dbReference type="InterPro" id="IPR017475">
    <property type="entry name" value="EPS_sugar_tfrase"/>
</dbReference>
<evidence type="ECO:0000313" key="9">
    <source>
        <dbReference type="EMBL" id="OGF41311.1"/>
    </source>
</evidence>
<name>A0A1F5TRT2_9BACT</name>
<gene>
    <name evidence="9" type="ORF">A2477_03065</name>
</gene>
<dbReference type="InterPro" id="IPR003362">
    <property type="entry name" value="Bact_transf"/>
</dbReference>
<evidence type="ECO:0000259" key="8">
    <source>
        <dbReference type="Pfam" id="PF02397"/>
    </source>
</evidence>
<evidence type="ECO:0000256" key="4">
    <source>
        <dbReference type="ARBA" id="ARBA00022692"/>
    </source>
</evidence>
<evidence type="ECO:0000256" key="3">
    <source>
        <dbReference type="ARBA" id="ARBA00022679"/>
    </source>
</evidence>
<feature type="domain" description="Bacterial sugar transferase" evidence="8">
    <location>
        <begin position="269"/>
        <end position="473"/>
    </location>
</feature>
<protein>
    <recommendedName>
        <fullName evidence="8">Bacterial sugar transferase domain-containing protein</fullName>
    </recommendedName>
</protein>
<dbReference type="GO" id="GO:0016780">
    <property type="term" value="F:phosphotransferase activity, for other substituted phosphate groups"/>
    <property type="evidence" value="ECO:0007669"/>
    <property type="project" value="TreeGrafter"/>
</dbReference>
<dbReference type="NCBIfam" id="TIGR03025">
    <property type="entry name" value="EPS_sugtrans"/>
    <property type="match status" value="1"/>
</dbReference>
<evidence type="ECO:0000256" key="6">
    <source>
        <dbReference type="ARBA" id="ARBA00023136"/>
    </source>
</evidence>
<keyword evidence="3" id="KW-0808">Transferase</keyword>
<dbReference type="GO" id="GO:0016020">
    <property type="term" value="C:membrane"/>
    <property type="evidence" value="ECO:0007669"/>
    <property type="project" value="UniProtKB-SubCell"/>
</dbReference>
<dbReference type="Proteomes" id="UP000177939">
    <property type="component" value="Unassembled WGS sequence"/>
</dbReference>
<evidence type="ECO:0000256" key="7">
    <source>
        <dbReference type="SAM" id="Phobius"/>
    </source>
</evidence>
<comment type="subcellular location">
    <subcellularLocation>
        <location evidence="1">Membrane</location>
        <topology evidence="1">Multi-pass membrane protein</topology>
    </subcellularLocation>
</comment>
<feature type="transmembrane region" description="Helical" evidence="7">
    <location>
        <begin position="271"/>
        <end position="295"/>
    </location>
</feature>
<dbReference type="EMBL" id="MFGL01000006">
    <property type="protein sequence ID" value="OGF41311.1"/>
    <property type="molecule type" value="Genomic_DNA"/>
</dbReference>
<evidence type="ECO:0000256" key="2">
    <source>
        <dbReference type="ARBA" id="ARBA00006464"/>
    </source>
</evidence>
<evidence type="ECO:0000256" key="5">
    <source>
        <dbReference type="ARBA" id="ARBA00022989"/>
    </source>
</evidence>
<reference evidence="9 10" key="1">
    <citation type="journal article" date="2016" name="Nat. Commun.">
        <title>Thousands of microbial genomes shed light on interconnected biogeochemical processes in an aquifer system.</title>
        <authorList>
            <person name="Anantharaman K."/>
            <person name="Brown C.T."/>
            <person name="Hug L.A."/>
            <person name="Sharon I."/>
            <person name="Castelle C.J."/>
            <person name="Probst A.J."/>
            <person name="Thomas B.C."/>
            <person name="Singh A."/>
            <person name="Wilkins M.J."/>
            <person name="Karaoz U."/>
            <person name="Brodie E.L."/>
            <person name="Williams K.H."/>
            <person name="Hubbard S.S."/>
            <person name="Banfield J.F."/>
        </authorList>
    </citation>
    <scope>NUCLEOTIDE SEQUENCE [LARGE SCALE GENOMIC DNA]</scope>
</reference>
<organism evidence="9 10">
    <name type="scientific">Candidatus Falkowbacteria bacterium RIFOXYC2_FULL_47_12</name>
    <dbReference type="NCBI Taxonomy" id="1798004"/>
    <lineage>
        <taxon>Bacteria</taxon>
        <taxon>Candidatus Falkowiibacteriota</taxon>
    </lineage>
</organism>
<proteinExistence type="inferred from homology"/>
<dbReference type="Pfam" id="PF02397">
    <property type="entry name" value="Bac_transf"/>
    <property type="match status" value="1"/>
</dbReference>
<dbReference type="AlphaFoldDB" id="A0A1F5TRT2"/>
<comment type="caution">
    <text evidence="9">The sequence shown here is derived from an EMBL/GenBank/DDBJ whole genome shotgun (WGS) entry which is preliminary data.</text>
</comment>
<comment type="similarity">
    <text evidence="2">Belongs to the bacterial sugar transferase family.</text>
</comment>
<keyword evidence="4 7" id="KW-0812">Transmembrane</keyword>
<dbReference type="Pfam" id="PF13727">
    <property type="entry name" value="CoA_binding_3"/>
    <property type="match status" value="1"/>
</dbReference>
<evidence type="ECO:0000313" key="10">
    <source>
        <dbReference type="Proteomes" id="UP000177939"/>
    </source>
</evidence>
<keyword evidence="6 7" id="KW-0472">Membrane</keyword>
<dbReference type="PANTHER" id="PTHR30576:SF0">
    <property type="entry name" value="UNDECAPRENYL-PHOSPHATE N-ACETYLGALACTOSAMINYL 1-PHOSPHATE TRANSFERASE-RELATED"/>
    <property type="match status" value="1"/>
</dbReference>
<accession>A0A1F5TRT2</accession>
<feature type="transmembrane region" description="Helical" evidence="7">
    <location>
        <begin position="84"/>
        <end position="104"/>
    </location>
</feature>
<feature type="transmembrane region" description="Helical" evidence="7">
    <location>
        <begin position="51"/>
        <end position="72"/>
    </location>
</feature>
<keyword evidence="5 7" id="KW-1133">Transmembrane helix</keyword>